<keyword evidence="10" id="KW-1185">Reference proteome</keyword>
<feature type="transmembrane region" description="Helical" evidence="8">
    <location>
        <begin position="161"/>
        <end position="182"/>
    </location>
</feature>
<comment type="subcellular location">
    <subcellularLocation>
        <location evidence="1">Cell membrane</location>
        <topology evidence="1">Multi-pass membrane protein</topology>
    </subcellularLocation>
</comment>
<dbReference type="CDD" id="cd06550">
    <property type="entry name" value="TM_ABC_iron-siderophores_like"/>
    <property type="match status" value="1"/>
</dbReference>
<feature type="transmembrane region" description="Helical" evidence="8">
    <location>
        <begin position="253"/>
        <end position="282"/>
    </location>
</feature>
<evidence type="ECO:0000313" key="9">
    <source>
        <dbReference type="EMBL" id="MEE2059617.1"/>
    </source>
</evidence>
<evidence type="ECO:0000313" key="10">
    <source>
        <dbReference type="Proteomes" id="UP001336020"/>
    </source>
</evidence>
<dbReference type="Pfam" id="PF01032">
    <property type="entry name" value="FecCD"/>
    <property type="match status" value="1"/>
</dbReference>
<dbReference type="Proteomes" id="UP001336020">
    <property type="component" value="Unassembled WGS sequence"/>
</dbReference>
<dbReference type="PANTHER" id="PTHR30472:SF67">
    <property type="entry name" value="PERMEASE OF ABC TRANSPORTER-RELATED"/>
    <property type="match status" value="1"/>
</dbReference>
<dbReference type="RefSeq" id="WP_330134841.1">
    <property type="nucleotide sequence ID" value="NZ_JAUTXY010000009.1"/>
</dbReference>
<feature type="transmembrane region" description="Helical" evidence="8">
    <location>
        <begin position="129"/>
        <end position="149"/>
    </location>
</feature>
<dbReference type="PANTHER" id="PTHR30472">
    <property type="entry name" value="FERRIC ENTEROBACTIN TRANSPORT SYSTEM PERMEASE PROTEIN"/>
    <property type="match status" value="1"/>
</dbReference>
<feature type="transmembrane region" description="Helical" evidence="8">
    <location>
        <begin position="321"/>
        <end position="339"/>
    </location>
</feature>
<reference evidence="9 10" key="1">
    <citation type="submission" date="2023-07" db="EMBL/GenBank/DDBJ databases">
        <authorList>
            <person name="Girao M."/>
            <person name="Carvalho M.F."/>
        </authorList>
    </citation>
    <scope>NUCLEOTIDE SEQUENCE [LARGE SCALE GENOMIC DNA]</scope>
    <source>
        <strain evidence="9 10">YIM65754</strain>
    </source>
</reference>
<name>A0ABU7LED8_9NOCA</name>
<evidence type="ECO:0000256" key="3">
    <source>
        <dbReference type="ARBA" id="ARBA00022448"/>
    </source>
</evidence>
<accession>A0ABU7LED8</accession>
<evidence type="ECO:0000256" key="8">
    <source>
        <dbReference type="SAM" id="Phobius"/>
    </source>
</evidence>
<keyword evidence="4" id="KW-1003">Cell membrane</keyword>
<comment type="caution">
    <text evidence="9">The sequence shown here is derived from an EMBL/GenBank/DDBJ whole genome shotgun (WGS) entry which is preliminary data.</text>
</comment>
<sequence length="345" mass="35308">MIGQAQRARFRVVLAVSLVVLLVAATVGVLAGSVGVDATTAWRIIGHRIFGPSVISPDWTRSQDLIIADTRLPRVLLAGCVGAGLALVGATIQAVVRNPLAGPGILGVSAGAAVGAVAVLRFGLGGRAVLLPIAAFLGALAAMVIVLLVARGRGPLDPVRLVLAGVAVSSVLSALTSLMVLTSPDQSLAGQVLQWTLGGFGAARWDTLALPVVGVALACLALMPLSRSLNVLLTGDESATALGVDVGRMRFGLIVLSTLLTGILVAVSGVVGFVGLMIPHIARMLVGSDHRRMLPVALVVGAAFAIGADLVARTVMIPRELPVGIITALVGGPYFVWLLRRTSRR</sequence>
<evidence type="ECO:0000256" key="1">
    <source>
        <dbReference type="ARBA" id="ARBA00004651"/>
    </source>
</evidence>
<evidence type="ECO:0000256" key="5">
    <source>
        <dbReference type="ARBA" id="ARBA00022692"/>
    </source>
</evidence>
<dbReference type="EMBL" id="JAUTXY010000009">
    <property type="protein sequence ID" value="MEE2059617.1"/>
    <property type="molecule type" value="Genomic_DNA"/>
</dbReference>
<keyword evidence="7 8" id="KW-0472">Membrane</keyword>
<protein>
    <submittedName>
        <fullName evidence="9">Iron ABC transporter permease</fullName>
    </submittedName>
</protein>
<keyword evidence="3" id="KW-0813">Transport</keyword>
<evidence type="ECO:0000256" key="2">
    <source>
        <dbReference type="ARBA" id="ARBA00007935"/>
    </source>
</evidence>
<feature type="transmembrane region" description="Helical" evidence="8">
    <location>
        <begin position="294"/>
        <end position="315"/>
    </location>
</feature>
<evidence type="ECO:0000256" key="6">
    <source>
        <dbReference type="ARBA" id="ARBA00022989"/>
    </source>
</evidence>
<feature type="transmembrane region" description="Helical" evidence="8">
    <location>
        <begin position="75"/>
        <end position="96"/>
    </location>
</feature>
<dbReference type="InterPro" id="IPR037294">
    <property type="entry name" value="ABC_BtuC-like"/>
</dbReference>
<dbReference type="SUPFAM" id="SSF81345">
    <property type="entry name" value="ABC transporter involved in vitamin B12 uptake, BtuC"/>
    <property type="match status" value="1"/>
</dbReference>
<gene>
    <name evidence="9" type="ORF">Q7514_19035</name>
</gene>
<evidence type="ECO:0000256" key="4">
    <source>
        <dbReference type="ARBA" id="ARBA00022475"/>
    </source>
</evidence>
<dbReference type="Gene3D" id="1.10.3470.10">
    <property type="entry name" value="ABC transporter involved in vitamin B12 uptake, BtuC"/>
    <property type="match status" value="1"/>
</dbReference>
<keyword evidence="6 8" id="KW-1133">Transmembrane helix</keyword>
<evidence type="ECO:0000256" key="7">
    <source>
        <dbReference type="ARBA" id="ARBA00023136"/>
    </source>
</evidence>
<dbReference type="InterPro" id="IPR000522">
    <property type="entry name" value="ABC_transptr_permease_BtuC"/>
</dbReference>
<keyword evidence="5 8" id="KW-0812">Transmembrane</keyword>
<comment type="similarity">
    <text evidence="2">Belongs to the binding-protein-dependent transport system permease family. FecCD subfamily.</text>
</comment>
<organism evidence="9 10">
    <name type="scientific">Rhodococcus artemisiae</name>
    <dbReference type="NCBI Taxonomy" id="714159"/>
    <lineage>
        <taxon>Bacteria</taxon>
        <taxon>Bacillati</taxon>
        <taxon>Actinomycetota</taxon>
        <taxon>Actinomycetes</taxon>
        <taxon>Mycobacteriales</taxon>
        <taxon>Nocardiaceae</taxon>
        <taxon>Rhodococcus</taxon>
    </lineage>
</organism>
<proteinExistence type="inferred from homology"/>
<feature type="transmembrane region" description="Helical" evidence="8">
    <location>
        <begin position="103"/>
        <end position="123"/>
    </location>
</feature>